<dbReference type="PANTHER" id="PTHR33744:SF7">
    <property type="entry name" value="PUCR FAMILY TRANSCRIPTIONAL REGULATOR"/>
    <property type="match status" value="1"/>
</dbReference>
<evidence type="ECO:0000259" key="2">
    <source>
        <dbReference type="Pfam" id="PF07905"/>
    </source>
</evidence>
<evidence type="ECO:0000256" key="1">
    <source>
        <dbReference type="ARBA" id="ARBA00006754"/>
    </source>
</evidence>
<evidence type="ECO:0000313" key="6">
    <source>
        <dbReference type="Proteomes" id="UP000199529"/>
    </source>
</evidence>
<accession>A0A1H3TAD0</accession>
<comment type="similarity">
    <text evidence="1">Belongs to the CdaR family.</text>
</comment>
<dbReference type="RefSeq" id="WP_245761760.1">
    <property type="nucleotide sequence ID" value="NZ_FNOK01000077.1"/>
</dbReference>
<dbReference type="InterPro" id="IPR051448">
    <property type="entry name" value="CdaR-like_regulators"/>
</dbReference>
<organism evidence="5 6">
    <name type="scientific">Saccharopolyspora shandongensis</name>
    <dbReference type="NCBI Taxonomy" id="418495"/>
    <lineage>
        <taxon>Bacteria</taxon>
        <taxon>Bacillati</taxon>
        <taxon>Actinomycetota</taxon>
        <taxon>Actinomycetes</taxon>
        <taxon>Pseudonocardiales</taxon>
        <taxon>Pseudonocardiaceae</taxon>
        <taxon>Saccharopolyspora</taxon>
    </lineage>
</organism>
<sequence>MSDSQQADFGHITGELVVRDLLDMKIFEAAVVPAGADGLHRRIQRLNVMTVPDILPWIKENEFLLSTEYPLPKAETELAHLVTEFAARDIAAFGIKYSSSGRRLPQVVLDAADRVALPIVEIPNDVAFDDILSRVFSDIVNRQAATIARSKEIHDAFLQIVLTGGRLPDIAAKLSELLGDAAVVATDSSGRVLAAVHSPREEQRLADLGLLHRNDRLRISHLGPGVHELDHDLTGIIAPIRAGDLSHGHLTAFGRWDPMGMDVTIAVDQAAVVAALDVTRQLAVTAVERQFEANILHDLVTGTPADIVDALARGATFGWDLQRPLVVMVSRAEHALASGAEHAGTPDLGQQRYIDLWCAEIRNHDRHSAAAAFASNLVAVVDAGDDPAALPKAVWHGLKSTTRQEFSIGVSCPVDDPQRIPIAYEEARKALHMGRRSQGPGKITMFGDLGLFRLLSLIDDPDELREFARDSLGRLLELEPRERTELVKTLAVLLDCHLNVAEASRFLHFHYNTMRYRIVKLERLVGPFMSDARLCLKLSVALQVLEMHQVSDAAH</sequence>
<gene>
    <name evidence="5" type="ORF">SAMN05216215_107721</name>
</gene>
<dbReference type="AlphaFoldDB" id="A0A1H3TAD0"/>
<evidence type="ECO:0000259" key="4">
    <source>
        <dbReference type="Pfam" id="PF17853"/>
    </source>
</evidence>
<dbReference type="Gene3D" id="1.10.10.2840">
    <property type="entry name" value="PucR C-terminal helix-turn-helix domain"/>
    <property type="match status" value="1"/>
</dbReference>
<evidence type="ECO:0000313" key="5">
    <source>
        <dbReference type="EMBL" id="SDZ46907.1"/>
    </source>
</evidence>
<feature type="domain" description="PucR C-terminal helix-turn-helix" evidence="3">
    <location>
        <begin position="486"/>
        <end position="543"/>
    </location>
</feature>
<keyword evidence="6" id="KW-1185">Reference proteome</keyword>
<dbReference type="InterPro" id="IPR012914">
    <property type="entry name" value="PucR_dom"/>
</dbReference>
<evidence type="ECO:0000259" key="3">
    <source>
        <dbReference type="Pfam" id="PF13556"/>
    </source>
</evidence>
<dbReference type="Pfam" id="PF13556">
    <property type="entry name" value="HTH_30"/>
    <property type="match status" value="1"/>
</dbReference>
<proteinExistence type="inferred from homology"/>
<feature type="domain" description="Purine catabolism PurC-like" evidence="2">
    <location>
        <begin position="20"/>
        <end position="139"/>
    </location>
</feature>
<dbReference type="PANTHER" id="PTHR33744">
    <property type="entry name" value="CARBOHYDRATE DIACID REGULATOR"/>
    <property type="match status" value="1"/>
</dbReference>
<feature type="domain" description="CdaR GGDEF-like" evidence="4">
    <location>
        <begin position="302"/>
        <end position="433"/>
    </location>
</feature>
<dbReference type="InterPro" id="IPR042070">
    <property type="entry name" value="PucR_C-HTH_sf"/>
</dbReference>
<dbReference type="STRING" id="418495.SAMN05216215_107721"/>
<dbReference type="Pfam" id="PF17853">
    <property type="entry name" value="GGDEF_2"/>
    <property type="match status" value="1"/>
</dbReference>
<dbReference type="InterPro" id="IPR025736">
    <property type="entry name" value="PucR_C-HTH_dom"/>
</dbReference>
<dbReference type="InterPro" id="IPR041522">
    <property type="entry name" value="CdaR_GGDEF"/>
</dbReference>
<dbReference type="Proteomes" id="UP000199529">
    <property type="component" value="Unassembled WGS sequence"/>
</dbReference>
<protein>
    <submittedName>
        <fullName evidence="5">Purine catabolism regulatory protein</fullName>
    </submittedName>
</protein>
<reference evidence="6" key="1">
    <citation type="submission" date="2016-10" db="EMBL/GenBank/DDBJ databases">
        <authorList>
            <person name="Varghese N."/>
            <person name="Submissions S."/>
        </authorList>
    </citation>
    <scope>NUCLEOTIDE SEQUENCE [LARGE SCALE GENOMIC DNA]</scope>
    <source>
        <strain evidence="6">CGMCC 4.3530</strain>
    </source>
</reference>
<name>A0A1H3TAD0_9PSEU</name>
<dbReference type="Pfam" id="PF07905">
    <property type="entry name" value="PucR"/>
    <property type="match status" value="1"/>
</dbReference>
<dbReference type="EMBL" id="FNOK01000077">
    <property type="protein sequence ID" value="SDZ46907.1"/>
    <property type="molecule type" value="Genomic_DNA"/>
</dbReference>